<dbReference type="OrthoDB" id="15278at10239"/>
<evidence type="ECO:0000313" key="2">
    <source>
        <dbReference type="Proteomes" id="UP000019367"/>
    </source>
</evidence>
<dbReference type="GeneID" id="18502979"/>
<evidence type="ECO:0000313" key="1">
    <source>
        <dbReference type="EMBL" id="AHJ10716.1"/>
    </source>
</evidence>
<dbReference type="EMBL" id="KF977490">
    <property type="protein sequence ID" value="AHJ10716.1"/>
    <property type="molecule type" value="Genomic_DNA"/>
</dbReference>
<dbReference type="Proteomes" id="UP000019367">
    <property type="component" value="Segment"/>
</dbReference>
<dbReference type="KEGG" id="vg:18502979"/>
<organism evidence="1 2">
    <name type="scientific">Rhizobium phage vB_RglS_P106B</name>
    <dbReference type="NCBI Taxonomy" id="1458697"/>
    <lineage>
        <taxon>Viruses</taxon>
        <taxon>Duplodnaviria</taxon>
        <taxon>Heunggongvirae</taxon>
        <taxon>Uroviricota</taxon>
        <taxon>Caudoviricetes</taxon>
        <taxon>Rigallicvirus</taxon>
        <taxon>Rigallicvirus P106B</taxon>
    </lineage>
</organism>
<proteinExistence type="predicted"/>
<protein>
    <submittedName>
        <fullName evidence="1">Minor tail protein</fullName>
    </submittedName>
</protein>
<dbReference type="Pfam" id="PF05939">
    <property type="entry name" value="Phage_min_tail"/>
    <property type="match status" value="1"/>
</dbReference>
<sequence>MTEVFPNYSPDLASVRTKVPKILRAEFSDGYFQATGDGINPYTEKWALSFTNRPLAQIQEIVDFLDASNGVISWYWTPPGEVELTPTPKRWVCTQEGYTGPSKAGPDAYSVSFSIERVQTL</sequence>
<dbReference type="RefSeq" id="YP_009005959.1">
    <property type="nucleotide sequence ID" value="NC_023566.1"/>
</dbReference>
<name>W6EKG0_9CAUD</name>
<accession>W6EKG0</accession>
<reference evidence="1 2" key="1">
    <citation type="journal article" date="2015" name="Microbiology">
        <title>Genomic and phenotypic characterization of Rhizobium gallicum phage vB_RglS_P106B.</title>
        <authorList>
            <person name="Halmillawewa A.P."/>
            <person name="Restrepo-Cordoba M."/>
            <person name="Yost C.K."/>
            <person name="Hynes M.F."/>
        </authorList>
    </citation>
    <scope>NUCLEOTIDE SEQUENCE [LARGE SCALE GENOMIC DNA]</scope>
</reference>
<gene>
    <name evidence="1" type="ORF">P106B_33</name>
</gene>
<dbReference type="InterPro" id="IPR010265">
    <property type="entry name" value="Phage_lambda_TipM"/>
</dbReference>
<keyword evidence="2" id="KW-1185">Reference proteome</keyword>